<accession>A0A075MVG9</accession>
<dbReference type="STRING" id="1459636.NTE_03196"/>
<dbReference type="FunFam" id="3.40.50.1980:FF:000001">
    <property type="entry name" value="Histidinol dehydrogenase"/>
    <property type="match status" value="1"/>
</dbReference>
<comment type="pathway">
    <text evidence="6">Amino-acid biosynthesis; L-histidine biosynthesis; L-histidine from 5-phospho-alpha-D-ribose 1-diphosphate: step 9/9.</text>
</comment>
<evidence type="ECO:0000256" key="10">
    <source>
        <dbReference type="RuleBase" id="RU004175"/>
    </source>
</evidence>
<gene>
    <name evidence="11" type="ORF">NTE_03196</name>
</gene>
<feature type="binding site" evidence="8">
    <location>
        <position position="329"/>
    </location>
    <ligand>
        <name>substrate</name>
    </ligand>
</feature>
<keyword evidence="6" id="KW-0520">NAD</keyword>
<dbReference type="AlphaFoldDB" id="A0A075MVG9"/>
<reference evidence="11 12" key="1">
    <citation type="journal article" date="2014" name="PLoS ONE">
        <title>Genome Sequence of Candidatus Nitrososphaera evergladensis from Group I.1b Enriched from Everglades Soil Reveals Novel Genomic Features of the Ammonia-Oxidizing Archaea.</title>
        <authorList>
            <person name="Zhalnina K.V."/>
            <person name="Dias R."/>
            <person name="Leonard M.T."/>
            <person name="Dorr de Quadros P."/>
            <person name="Camargo F.A."/>
            <person name="Drew J.C."/>
            <person name="Farmerie W.G."/>
            <person name="Daroub S.H."/>
            <person name="Triplett E.W."/>
        </authorList>
    </citation>
    <scope>NUCLEOTIDE SEQUENCE [LARGE SCALE GENOMIC DNA]</scope>
    <source>
        <strain evidence="11 12">SR1</strain>
    </source>
</reference>
<keyword evidence="4 9" id="KW-0862">Zinc</keyword>
<proteinExistence type="inferred from homology"/>
<dbReference type="HOGENOM" id="CLU_006732_3_0_2"/>
<dbReference type="InterPro" id="IPR012131">
    <property type="entry name" value="Hstdl_DH"/>
</dbReference>
<dbReference type="GO" id="GO:0046872">
    <property type="term" value="F:metal ion binding"/>
    <property type="evidence" value="ECO:0007669"/>
    <property type="project" value="UniProtKB-KW"/>
</dbReference>
<dbReference type="PIRSF" id="PIRSF000099">
    <property type="entry name" value="Histidinol_dh"/>
    <property type="match status" value="1"/>
</dbReference>
<feature type="binding site" evidence="9">
    <location>
        <position position="363"/>
    </location>
    <ligand>
        <name>Zn(2+)</name>
        <dbReference type="ChEBI" id="CHEBI:29105"/>
    </ligand>
</feature>
<dbReference type="PANTHER" id="PTHR21256">
    <property type="entry name" value="HISTIDINOL DEHYDROGENASE HDH"/>
    <property type="match status" value="1"/>
</dbReference>
<evidence type="ECO:0000256" key="3">
    <source>
        <dbReference type="ARBA" id="ARBA00022723"/>
    </source>
</evidence>
<organism evidence="11 12">
    <name type="scientific">Candidatus Nitrososphaera evergladensis SR1</name>
    <dbReference type="NCBI Taxonomy" id="1459636"/>
    <lineage>
        <taxon>Archaea</taxon>
        <taxon>Nitrososphaerota</taxon>
        <taxon>Nitrososphaeria</taxon>
        <taxon>Nitrososphaerales</taxon>
        <taxon>Nitrososphaeraceae</taxon>
        <taxon>Nitrososphaera</taxon>
    </lineage>
</organism>
<dbReference type="UniPathway" id="UPA00031">
    <property type="reaction ID" value="UER00014"/>
</dbReference>
<keyword evidence="12" id="KW-1185">Reference proteome</keyword>
<feature type="binding site" evidence="9">
    <location>
        <position position="260"/>
    </location>
    <ligand>
        <name>Zn(2+)</name>
        <dbReference type="ChEBI" id="CHEBI:29105"/>
    </ligand>
</feature>
<feature type="binding site" evidence="8">
    <location>
        <position position="422"/>
    </location>
    <ligand>
        <name>substrate</name>
    </ligand>
</feature>
<dbReference type="Pfam" id="PF00815">
    <property type="entry name" value="Histidinol_dh"/>
    <property type="match status" value="1"/>
</dbReference>
<dbReference type="NCBIfam" id="TIGR00069">
    <property type="entry name" value="hisD"/>
    <property type="match status" value="1"/>
</dbReference>
<comment type="function">
    <text evidence="6">Catalyzes the sequential NAD-dependent oxidations of L-histidinol to L-histidinaldehyde and then to L-histidine.</text>
</comment>
<dbReference type="eggNOG" id="arCOG04352">
    <property type="taxonomic scope" value="Archaea"/>
</dbReference>
<dbReference type="CDD" id="cd06572">
    <property type="entry name" value="Histidinol_dh"/>
    <property type="match status" value="1"/>
</dbReference>
<keyword evidence="5 6" id="KW-0560">Oxidoreductase</keyword>
<feature type="active site" description="Proton acceptor" evidence="7">
    <location>
        <position position="329"/>
    </location>
</feature>
<feature type="binding site" evidence="8">
    <location>
        <position position="260"/>
    </location>
    <ligand>
        <name>substrate</name>
    </ligand>
</feature>
<evidence type="ECO:0000256" key="7">
    <source>
        <dbReference type="PIRSR" id="PIRSR000099-1"/>
    </source>
</evidence>
<dbReference type="Gene3D" id="1.20.5.1300">
    <property type="match status" value="1"/>
</dbReference>
<dbReference type="SUPFAM" id="SSF53720">
    <property type="entry name" value="ALDH-like"/>
    <property type="match status" value="1"/>
</dbReference>
<dbReference type="GeneID" id="41598853"/>
<evidence type="ECO:0000313" key="11">
    <source>
        <dbReference type="EMBL" id="AIF85225.1"/>
    </source>
</evidence>
<feature type="binding site" evidence="9">
    <location>
        <position position="263"/>
    </location>
    <ligand>
        <name>Zn(2+)</name>
        <dbReference type="ChEBI" id="CHEBI:29105"/>
    </ligand>
</feature>
<dbReference type="Gene3D" id="3.40.50.1980">
    <property type="entry name" value="Nitrogenase molybdenum iron protein domain"/>
    <property type="match status" value="2"/>
</dbReference>
<dbReference type="GO" id="GO:0051287">
    <property type="term" value="F:NAD binding"/>
    <property type="evidence" value="ECO:0007669"/>
    <property type="project" value="InterPro"/>
</dbReference>
<evidence type="ECO:0000256" key="2">
    <source>
        <dbReference type="ARBA" id="ARBA00016531"/>
    </source>
</evidence>
<dbReference type="EC" id="1.1.1.23" evidence="6"/>
<dbReference type="GO" id="GO:0004399">
    <property type="term" value="F:histidinol dehydrogenase activity"/>
    <property type="evidence" value="ECO:0007669"/>
    <property type="project" value="UniProtKB-UniRule"/>
</dbReference>
<feature type="binding site" evidence="8">
    <location>
        <position position="238"/>
    </location>
    <ligand>
        <name>substrate</name>
    </ligand>
</feature>
<comment type="similarity">
    <text evidence="1 6 10">Belongs to the histidinol dehydrogenase family.</text>
</comment>
<sequence>MKIVNVVAEPAAEAAAKLRKSTNKISDALMAQARTIMDDVLAHGDPAVIDYTAKFDGVRLDSLKVSEEEIKGAYDKVTKEQVKALKLMKSRLEKSEIAVLGRLKKNIKVRSEGVLIDRVVQPVASVGCYVPGGKARYPSTLVMCAVPAKVAGVKRIVAISPPTKDDGSIDPLTIVAADICGVNEIYKAGGAQGIAALAYGTQTIKPVSKIVGPGGMFVTAAKIAASSIVSTDMVAGPTELLVYADQSADPRLVAVDLISQAEHSPDTVCGLVTTSEKLAAQVQEQVDAISSGIARSDIVKKSLSENGFVAICKDEKACAEFANEFAPEHLEIISKKKADAFADKIESAGLILIGPDAPSSASDYCLGSNHVLPTLGFGKSRASLSVLDYVKLVNRVKVTKAGLAKIDGAVRAIATAEGLPNHYEAVKARRKRNKKEK</sequence>
<dbReference type="GO" id="GO:0005737">
    <property type="term" value="C:cytoplasm"/>
    <property type="evidence" value="ECO:0007669"/>
    <property type="project" value="TreeGrafter"/>
</dbReference>
<dbReference type="GO" id="GO:0000105">
    <property type="term" value="P:L-histidine biosynthetic process"/>
    <property type="evidence" value="ECO:0007669"/>
    <property type="project" value="UniProtKB-UniRule"/>
</dbReference>
<feature type="binding site" evidence="8">
    <location>
        <position position="263"/>
    </location>
    <ligand>
        <name>substrate</name>
    </ligand>
</feature>
<dbReference type="EMBL" id="CP007174">
    <property type="protein sequence ID" value="AIF85225.1"/>
    <property type="molecule type" value="Genomic_DNA"/>
</dbReference>
<evidence type="ECO:0000313" key="12">
    <source>
        <dbReference type="Proteomes" id="UP000028194"/>
    </source>
</evidence>
<evidence type="ECO:0000256" key="9">
    <source>
        <dbReference type="PIRSR" id="PIRSR000099-4"/>
    </source>
</evidence>
<dbReference type="PANTHER" id="PTHR21256:SF2">
    <property type="entry name" value="HISTIDINE BIOSYNTHESIS TRIFUNCTIONAL PROTEIN"/>
    <property type="match status" value="1"/>
</dbReference>
<dbReference type="Proteomes" id="UP000028194">
    <property type="component" value="Chromosome"/>
</dbReference>
<comment type="cofactor">
    <cofactor evidence="9">
        <name>Zn(2+)</name>
        <dbReference type="ChEBI" id="CHEBI:29105"/>
    </cofactor>
    <text evidence="9">Binds 1 zinc ion per subunit.</text>
</comment>
<dbReference type="OrthoDB" id="36308at2157"/>
<feature type="binding site" evidence="8">
    <location>
        <position position="417"/>
    </location>
    <ligand>
        <name>substrate</name>
    </ligand>
</feature>
<evidence type="ECO:0000256" key="4">
    <source>
        <dbReference type="ARBA" id="ARBA00022833"/>
    </source>
</evidence>
<dbReference type="InterPro" id="IPR022695">
    <property type="entry name" value="Histidinol_DH_monofunct"/>
</dbReference>
<feature type="active site" description="Proton acceptor" evidence="7">
    <location>
        <position position="328"/>
    </location>
</feature>
<evidence type="ECO:0000256" key="8">
    <source>
        <dbReference type="PIRSR" id="PIRSR000099-3"/>
    </source>
</evidence>
<feature type="binding site" evidence="9">
    <location>
        <position position="422"/>
    </location>
    <ligand>
        <name>Zn(2+)</name>
        <dbReference type="ChEBI" id="CHEBI:29105"/>
    </ligand>
</feature>
<keyword evidence="6" id="KW-0368">Histidine biosynthesis</keyword>
<comment type="catalytic activity">
    <reaction evidence="6">
        <text>L-histidinol + 2 NAD(+) + H2O = L-histidine + 2 NADH + 3 H(+)</text>
        <dbReference type="Rhea" id="RHEA:20641"/>
        <dbReference type="ChEBI" id="CHEBI:15377"/>
        <dbReference type="ChEBI" id="CHEBI:15378"/>
        <dbReference type="ChEBI" id="CHEBI:57540"/>
        <dbReference type="ChEBI" id="CHEBI:57595"/>
        <dbReference type="ChEBI" id="CHEBI:57699"/>
        <dbReference type="ChEBI" id="CHEBI:57945"/>
        <dbReference type="EC" id="1.1.1.23"/>
    </reaction>
</comment>
<evidence type="ECO:0000256" key="1">
    <source>
        <dbReference type="ARBA" id="ARBA00010178"/>
    </source>
</evidence>
<evidence type="ECO:0000256" key="6">
    <source>
        <dbReference type="PIRNR" id="PIRNR000099"/>
    </source>
</evidence>
<dbReference type="PRINTS" id="PR00083">
    <property type="entry name" value="HOLDHDRGNASE"/>
</dbReference>
<name>A0A075MVG9_9ARCH</name>
<evidence type="ECO:0000256" key="5">
    <source>
        <dbReference type="ARBA" id="ARBA00023002"/>
    </source>
</evidence>
<keyword evidence="6" id="KW-0028">Amino-acid biosynthesis</keyword>
<dbReference type="RefSeq" id="WP_148701661.1">
    <property type="nucleotide sequence ID" value="NZ_CP007174.1"/>
</dbReference>
<keyword evidence="3 9" id="KW-0479">Metal-binding</keyword>
<feature type="binding site" evidence="8">
    <location>
        <position position="363"/>
    </location>
    <ligand>
        <name>substrate</name>
    </ligand>
</feature>
<dbReference type="InterPro" id="IPR016161">
    <property type="entry name" value="Ald_DH/histidinol_DH"/>
</dbReference>
<dbReference type="PROSITE" id="PS00611">
    <property type="entry name" value="HISOL_DEHYDROGENASE"/>
    <property type="match status" value="1"/>
</dbReference>
<protein>
    <recommendedName>
        <fullName evidence="2 6">Histidinol dehydrogenase</fullName>
        <shortName evidence="6">HDH</shortName>
        <ecNumber evidence="6">1.1.1.23</ecNumber>
    </recommendedName>
</protein>
<dbReference type="InterPro" id="IPR001692">
    <property type="entry name" value="Histidinol_DH_CS"/>
</dbReference>
<dbReference type="KEGG" id="nev:NTE_03196"/>